<protein>
    <submittedName>
        <fullName evidence="1">Uncharacterized protein</fullName>
    </submittedName>
</protein>
<accession>A0A8K0SZA8</accession>
<sequence length="229" mass="24995">MYYVCCADGDGTPGKYIAWTLSCQALCMDWLGLHRNAWRYCPDGLMNAISPTPEEDAVGVLRLTLTSIRAHAITTSTLLGPWQRPPHIAPLSSEAIPTIKKTSSPMICCIGSTHPATCKDPSTGAGSVTPWAGELHASPLTTPPITAPMSFWGFYVTVICPSWDHQLPLATYPLQTRILYRHVGFNDRRPVSSQQTAVAHPLIQRRSISTTAHKVAPVALQAWQVSPRP</sequence>
<keyword evidence="2" id="KW-1185">Reference proteome</keyword>
<organism evidence="1 2">
    <name type="scientific">Stachybotrys elegans</name>
    <dbReference type="NCBI Taxonomy" id="80388"/>
    <lineage>
        <taxon>Eukaryota</taxon>
        <taxon>Fungi</taxon>
        <taxon>Dikarya</taxon>
        <taxon>Ascomycota</taxon>
        <taxon>Pezizomycotina</taxon>
        <taxon>Sordariomycetes</taxon>
        <taxon>Hypocreomycetidae</taxon>
        <taxon>Hypocreales</taxon>
        <taxon>Stachybotryaceae</taxon>
        <taxon>Stachybotrys</taxon>
    </lineage>
</organism>
<gene>
    <name evidence="1" type="ORF">B0I35DRAFT_128043</name>
</gene>
<comment type="caution">
    <text evidence="1">The sequence shown here is derived from an EMBL/GenBank/DDBJ whole genome shotgun (WGS) entry which is preliminary data.</text>
</comment>
<dbReference type="AlphaFoldDB" id="A0A8K0SZA8"/>
<dbReference type="EMBL" id="JAGPNK010000002">
    <property type="protein sequence ID" value="KAH7326184.1"/>
    <property type="molecule type" value="Genomic_DNA"/>
</dbReference>
<proteinExistence type="predicted"/>
<reference evidence="1" key="1">
    <citation type="journal article" date="2021" name="Nat. Commun.">
        <title>Genetic determinants of endophytism in the Arabidopsis root mycobiome.</title>
        <authorList>
            <person name="Mesny F."/>
            <person name="Miyauchi S."/>
            <person name="Thiergart T."/>
            <person name="Pickel B."/>
            <person name="Atanasova L."/>
            <person name="Karlsson M."/>
            <person name="Huettel B."/>
            <person name="Barry K.W."/>
            <person name="Haridas S."/>
            <person name="Chen C."/>
            <person name="Bauer D."/>
            <person name="Andreopoulos W."/>
            <person name="Pangilinan J."/>
            <person name="LaButti K."/>
            <person name="Riley R."/>
            <person name="Lipzen A."/>
            <person name="Clum A."/>
            <person name="Drula E."/>
            <person name="Henrissat B."/>
            <person name="Kohler A."/>
            <person name="Grigoriev I.V."/>
            <person name="Martin F.M."/>
            <person name="Hacquard S."/>
        </authorList>
    </citation>
    <scope>NUCLEOTIDE SEQUENCE</scope>
    <source>
        <strain evidence="1">MPI-CAGE-CH-0235</strain>
    </source>
</reference>
<evidence type="ECO:0000313" key="2">
    <source>
        <dbReference type="Proteomes" id="UP000813444"/>
    </source>
</evidence>
<dbReference type="Proteomes" id="UP000813444">
    <property type="component" value="Unassembled WGS sequence"/>
</dbReference>
<evidence type="ECO:0000313" key="1">
    <source>
        <dbReference type="EMBL" id="KAH7326184.1"/>
    </source>
</evidence>
<name>A0A8K0SZA8_9HYPO</name>